<feature type="region of interest" description="Disordered" evidence="9">
    <location>
        <begin position="154"/>
        <end position="211"/>
    </location>
</feature>
<evidence type="ECO:0000256" key="5">
    <source>
        <dbReference type="ARBA" id="ARBA00022782"/>
    </source>
</evidence>
<dbReference type="InterPro" id="IPR026184">
    <property type="entry name" value="PLET1"/>
</dbReference>
<name>A0ABM2F8W5_EQUPR</name>
<comment type="function">
    <text evidence="8">Modulates leading keratinocyte migration and cellular adhesion to matrix proteins during a wound-healing response and promotes wound repair. May play a role during trichilemmal differentiation of the hair follicle.</text>
</comment>
<evidence type="ECO:0000256" key="9">
    <source>
        <dbReference type="SAM" id="MobiDB-lite"/>
    </source>
</evidence>
<feature type="chain" id="PRO_5046963255" description="Placenta-expressed transcript 1 protein" evidence="10">
    <location>
        <begin position="25"/>
        <end position="240"/>
    </location>
</feature>
<evidence type="ECO:0000256" key="1">
    <source>
        <dbReference type="ARBA" id="ARBA00004221"/>
    </source>
</evidence>
<evidence type="ECO:0000256" key="3">
    <source>
        <dbReference type="ARBA" id="ARBA00022475"/>
    </source>
</evidence>
<sequence length="240" mass="26369">MAVLRSMLLPLGLCLCLRLLFSSANPVADIDNCMPFDKVITTTGSAIRVDSDVYKSNKIYTVWVPVNNSISSVVLRAVDNNNNSIGNWQKADKYCNSSAIYNLKDSHNMIFVANWISPNSRNITTVELQAFTINFDNVATFSFLKLKKNEMTTSLTPTTSTSKPSTTSRPSMTSMASKTSMASMTSMASKTSTASKTSSTRPTTTPHRTTPRSLANRVFLSPITDAIHILLIFLTSKLLF</sequence>
<evidence type="ECO:0000256" key="7">
    <source>
        <dbReference type="ARBA" id="ARBA00023180"/>
    </source>
</evidence>
<evidence type="ECO:0000256" key="6">
    <source>
        <dbReference type="ARBA" id="ARBA00023136"/>
    </source>
</evidence>
<evidence type="ECO:0000256" key="4">
    <source>
        <dbReference type="ARBA" id="ARBA00022729"/>
    </source>
</evidence>
<comment type="subcellular location">
    <subcellularLocation>
        <location evidence="1">Apical cell membrane</location>
    </subcellularLocation>
</comment>
<proteinExistence type="predicted"/>
<feature type="signal peptide" evidence="10">
    <location>
        <begin position="1"/>
        <end position="24"/>
    </location>
</feature>
<keyword evidence="6" id="KW-0472">Membrane</keyword>
<keyword evidence="4 10" id="KW-0732">Signal</keyword>
<keyword evidence="11" id="KW-1185">Reference proteome</keyword>
<reference evidence="12" key="1">
    <citation type="submission" date="2025-08" db="UniProtKB">
        <authorList>
            <consortium name="RefSeq"/>
        </authorList>
    </citation>
    <scope>IDENTIFICATION</scope>
    <source>
        <tissue evidence="12">Blood</tissue>
    </source>
</reference>
<accession>A0ABM2F8W5</accession>
<dbReference type="GeneID" id="103559925"/>
<evidence type="ECO:0000256" key="8">
    <source>
        <dbReference type="ARBA" id="ARBA00024756"/>
    </source>
</evidence>
<keyword evidence="5" id="KW-0221">Differentiation</keyword>
<dbReference type="RefSeq" id="XP_008531963.2">
    <property type="nucleotide sequence ID" value="XM_008533741.2"/>
</dbReference>
<dbReference type="PANTHER" id="PTHR22527:SF2">
    <property type="entry name" value="PLACENTA-EXPRESSED TRANSCRIPT 1 PROTEIN"/>
    <property type="match status" value="1"/>
</dbReference>
<evidence type="ECO:0000256" key="2">
    <source>
        <dbReference type="ARBA" id="ARBA00014036"/>
    </source>
</evidence>
<gene>
    <name evidence="12" type="primary">PLET1</name>
</gene>
<keyword evidence="3" id="KW-1003">Cell membrane</keyword>
<dbReference type="Proteomes" id="UP001652662">
    <property type="component" value="Chromosome 6"/>
</dbReference>
<organism evidence="11 12">
    <name type="scientific">Equus przewalskii</name>
    <name type="common">Przewalski's horse</name>
    <name type="synonym">Equus caballus przewalskii</name>
    <dbReference type="NCBI Taxonomy" id="9798"/>
    <lineage>
        <taxon>Eukaryota</taxon>
        <taxon>Metazoa</taxon>
        <taxon>Chordata</taxon>
        <taxon>Craniata</taxon>
        <taxon>Vertebrata</taxon>
        <taxon>Euteleostomi</taxon>
        <taxon>Mammalia</taxon>
        <taxon>Eutheria</taxon>
        <taxon>Laurasiatheria</taxon>
        <taxon>Perissodactyla</taxon>
        <taxon>Equidae</taxon>
        <taxon>Equus</taxon>
    </lineage>
</organism>
<keyword evidence="7" id="KW-0325">Glycoprotein</keyword>
<evidence type="ECO:0000313" key="12">
    <source>
        <dbReference type="RefSeq" id="XP_008531963.2"/>
    </source>
</evidence>
<dbReference type="PANTHER" id="PTHR22527">
    <property type="entry name" value="PLACENTA-EXPRESSED TRANSCRIPT 1 PROTEIN"/>
    <property type="match status" value="1"/>
</dbReference>
<evidence type="ECO:0000313" key="11">
    <source>
        <dbReference type="Proteomes" id="UP001652662"/>
    </source>
</evidence>
<protein>
    <recommendedName>
        <fullName evidence="2">Placenta-expressed transcript 1 protein</fullName>
    </recommendedName>
</protein>
<evidence type="ECO:0000256" key="10">
    <source>
        <dbReference type="SAM" id="SignalP"/>
    </source>
</evidence>